<dbReference type="CDD" id="cd17716">
    <property type="entry name" value="BRCT_microcephalin_rpt1"/>
    <property type="match status" value="1"/>
</dbReference>
<dbReference type="EMBL" id="CP031386">
    <property type="protein sequence ID" value="QPG95827.1"/>
    <property type="molecule type" value="Genomic_DNA"/>
</dbReference>
<gene>
    <name evidence="3" type="ORF">C2857_002207</name>
</gene>
<feature type="domain" description="BRCT" evidence="2">
    <location>
        <begin position="912"/>
        <end position="1020"/>
    </location>
</feature>
<evidence type="ECO:0000313" key="3">
    <source>
        <dbReference type="EMBL" id="QPG95827.1"/>
    </source>
</evidence>
<feature type="compositionally biased region" description="Basic and acidic residues" evidence="1">
    <location>
        <begin position="537"/>
        <end position="546"/>
    </location>
</feature>
<protein>
    <recommendedName>
        <fullName evidence="2">BRCT domain-containing protein</fullName>
    </recommendedName>
</protein>
<feature type="region of interest" description="Disordered" evidence="1">
    <location>
        <begin position="630"/>
        <end position="674"/>
    </location>
</feature>
<feature type="region of interest" description="Disordered" evidence="1">
    <location>
        <begin position="1"/>
        <end position="22"/>
    </location>
</feature>
<accession>A0A7S9PTN2</accession>
<dbReference type="Proteomes" id="UP000594364">
    <property type="component" value="Chromosome 2"/>
</dbReference>
<dbReference type="GO" id="GO:0000278">
    <property type="term" value="P:mitotic cell cycle"/>
    <property type="evidence" value="ECO:0007669"/>
    <property type="project" value="TreeGrafter"/>
</dbReference>
<keyword evidence="4" id="KW-1185">Reference proteome</keyword>
<reference evidence="3 4" key="1">
    <citation type="journal article" date="2018" name="PLoS Genet.">
        <title>Repeat elements organise 3D genome structure and mediate transcription in the filamentous fungus Epichloe festucae.</title>
        <authorList>
            <person name="Winter D.J."/>
            <person name="Ganley A.R.D."/>
            <person name="Young C.A."/>
            <person name="Liachko I."/>
            <person name="Schardl C.L."/>
            <person name="Dupont P.Y."/>
            <person name="Berry D."/>
            <person name="Ram A."/>
            <person name="Scott B."/>
            <person name="Cox M.P."/>
        </authorList>
    </citation>
    <scope>NUCLEOTIDE SEQUENCE [LARGE SCALE GENOMIC DNA]</scope>
    <source>
        <strain evidence="3 4">Fl1</strain>
    </source>
</reference>
<dbReference type="PANTHER" id="PTHR14625">
    <property type="entry name" value="MICROCEPHALIN"/>
    <property type="match status" value="1"/>
</dbReference>
<evidence type="ECO:0000313" key="4">
    <source>
        <dbReference type="Proteomes" id="UP000594364"/>
    </source>
</evidence>
<feature type="region of interest" description="Disordered" evidence="1">
    <location>
        <begin position="34"/>
        <end position="375"/>
    </location>
</feature>
<dbReference type="Gene3D" id="3.40.50.10190">
    <property type="entry name" value="BRCT domain"/>
    <property type="match status" value="1"/>
</dbReference>
<feature type="region of interest" description="Disordered" evidence="1">
    <location>
        <begin position="522"/>
        <end position="557"/>
    </location>
</feature>
<dbReference type="PROSITE" id="PS50172">
    <property type="entry name" value="BRCT"/>
    <property type="match status" value="1"/>
</dbReference>
<feature type="compositionally biased region" description="Polar residues" evidence="1">
    <location>
        <begin position="354"/>
        <end position="363"/>
    </location>
</feature>
<dbReference type="PANTHER" id="PTHR14625:SF3">
    <property type="entry name" value="MICROCEPHALIN"/>
    <property type="match status" value="1"/>
</dbReference>
<sequence>MDSPPKRMTRARAAAKASAVTTNTTRIVTAAAKARSLATATANTKSTSAKRKTRADEKDDDGNELADINTRRAVRARSGNHNEPGGSGAASVDAASTRNSRTRTTSKTTIDVSNDDRSAAMARIRGRARKLSAQEPAPATQGAGGKTARARSGTGTVPKTASDGSKTIARKTVKFQESGKENMSLASKAKVTPSTNVLRGLRARPTRPGTAAVPVQSSQPTPQALEQGQKKPLSPKKVTQMPISREREVSEDEVGVGDGMKVAKKSPMRMQTSEVLNNKEAKDNSFDIEDDESRDATKLEAGPAPVAFGSPPRRPTSSPSKETLKSPAKRIGGLHLPGSILQSRTIPTVEKDIQTSPNRSSALLKSPAKRPCSPTKGLKFTTMAFGGMVHNETSAKGCLMLQSPAKQAMPGAGPLTRHHARDDALLTEPPQMQFIEAAASPVILPGRPSDLLPAEELDDSAQNSMADELSNGPIEHLPFPGRMSAVLPRQMDSSLTSLNEQAAQNNAEDVEPVLTGEAILSETEENEASINGTGEENSTHQDKRDLQPVGVAHESENENRTNMENMITEMVDAGEVSAYNVEADAAVAQSQHGLNFQLRDDALGPCCHSRSHIESEDDLSPFKTISVAHDSRGRRASNRRDSLYATRRNSRRSTTDLTPLAKQSGAWSATSPVEKDAADPIIVKDSNNTLFMGSTPNTATISKADPSLIESTFFEDEIVVHTEFSSSKEQSMVQPRKDESDDVILMEDIAMHDEDVALAEEANNMSLMPQQHSDEAAGTLILEENPSEASQEYGDENETPMNPVLFREEKHQTITPTRPLQQKAFFTTTKVPLKPADDSESSPLKKRSFSACRASSKNAGGLPRSATVISYSPTKEKRRASILSEEDFLFTPTKGDQWSSAATPGRTPRRHVDPSLLRGAVVLVDVHTTEGADASGIFIELLTHMGAKCVKTWHWNPSSSGNGNSSSSKIGITHVVFKDGGKRTMEKVREAGGVVHCVGVSWVLDCERENKWLDEAPYNLDTSIIPRGGARRRKSMEPKAIANLNGTIVASTNKTSGPPSTPKNRRESTLWMRTPPEQSDEDDEKDLEWSCALLTPVPKTPAPEALAKYASELPETPSSQEDTDLMSPTKHILLTRTCPLKEGRYHDLGHGILGRDKDEQVMMRLMAARRKSLQFAPKIGSPLARTWD</sequence>
<proteinExistence type="predicted"/>
<feature type="compositionally biased region" description="Low complexity" evidence="1">
    <location>
        <begin position="34"/>
        <end position="47"/>
    </location>
</feature>
<feature type="region of interest" description="Disordered" evidence="1">
    <location>
        <begin position="1050"/>
        <end position="1084"/>
    </location>
</feature>
<feature type="compositionally biased region" description="Basic and acidic residues" evidence="1">
    <location>
        <begin position="630"/>
        <end position="642"/>
    </location>
</feature>
<dbReference type="SUPFAM" id="SSF52113">
    <property type="entry name" value="BRCT domain"/>
    <property type="match status" value="1"/>
</dbReference>
<dbReference type="AlphaFoldDB" id="A0A7S9PTN2"/>
<evidence type="ECO:0000256" key="1">
    <source>
        <dbReference type="SAM" id="MobiDB-lite"/>
    </source>
</evidence>
<feature type="compositionally biased region" description="Low complexity" evidence="1">
    <location>
        <begin position="11"/>
        <end position="22"/>
    </location>
</feature>
<dbReference type="OrthoDB" id="2384350at2759"/>
<name>A0A7S9PTN2_EPIFF</name>
<dbReference type="InterPro" id="IPR036420">
    <property type="entry name" value="BRCT_dom_sf"/>
</dbReference>
<organism evidence="3 4">
    <name type="scientific">Epichloe festucae (strain Fl1)</name>
    <dbReference type="NCBI Taxonomy" id="877507"/>
    <lineage>
        <taxon>Eukaryota</taxon>
        <taxon>Fungi</taxon>
        <taxon>Dikarya</taxon>
        <taxon>Ascomycota</taxon>
        <taxon>Pezizomycotina</taxon>
        <taxon>Sordariomycetes</taxon>
        <taxon>Hypocreomycetidae</taxon>
        <taxon>Hypocreales</taxon>
        <taxon>Clavicipitaceae</taxon>
        <taxon>Epichloe</taxon>
    </lineage>
</organism>
<feature type="compositionally biased region" description="Polar residues" evidence="1">
    <location>
        <begin position="215"/>
        <end position="226"/>
    </location>
</feature>
<feature type="compositionally biased region" description="Low complexity" evidence="1">
    <location>
        <begin position="89"/>
        <end position="109"/>
    </location>
</feature>
<dbReference type="InterPro" id="IPR022047">
    <property type="entry name" value="Microcephalin-like"/>
</dbReference>
<dbReference type="InterPro" id="IPR001357">
    <property type="entry name" value="BRCT_dom"/>
</dbReference>
<feature type="compositionally biased region" description="Polar residues" evidence="1">
    <location>
        <begin position="153"/>
        <end position="165"/>
    </location>
</feature>
<evidence type="ECO:0000259" key="2">
    <source>
        <dbReference type="PROSITE" id="PS50172"/>
    </source>
</evidence>